<dbReference type="GO" id="GO:0005737">
    <property type="term" value="C:cytoplasm"/>
    <property type="evidence" value="ECO:0007669"/>
    <property type="project" value="UniProtKB-SubCell"/>
</dbReference>
<keyword evidence="10" id="KW-0173">Coenzyme A biosynthesis</keyword>
<dbReference type="NCBIfam" id="TIGR00671">
    <property type="entry name" value="baf"/>
    <property type="match status" value="1"/>
</dbReference>
<evidence type="ECO:0000256" key="7">
    <source>
        <dbReference type="ARBA" id="ARBA00022777"/>
    </source>
</evidence>
<evidence type="ECO:0000256" key="11">
    <source>
        <dbReference type="ARBA" id="ARBA00038036"/>
    </source>
</evidence>
<accession>X0ZL16</accession>
<dbReference type="InterPro" id="IPR043129">
    <property type="entry name" value="ATPase_NBD"/>
</dbReference>
<dbReference type="InterPro" id="IPR004619">
    <property type="entry name" value="Type_III_PanK"/>
</dbReference>
<keyword evidence="7" id="KW-0418">Kinase</keyword>
<dbReference type="PANTHER" id="PTHR34265:SF1">
    <property type="entry name" value="TYPE III PANTOTHENATE KINASE"/>
    <property type="match status" value="1"/>
</dbReference>
<protein>
    <recommendedName>
        <fullName evidence="12">Type III pantothenate kinase</fullName>
    </recommendedName>
</protein>
<dbReference type="PANTHER" id="PTHR34265">
    <property type="entry name" value="TYPE III PANTOTHENATE KINASE"/>
    <property type="match status" value="1"/>
</dbReference>
<organism evidence="13">
    <name type="scientific">marine sediment metagenome</name>
    <dbReference type="NCBI Taxonomy" id="412755"/>
    <lineage>
        <taxon>unclassified sequences</taxon>
        <taxon>metagenomes</taxon>
        <taxon>ecological metagenomes</taxon>
    </lineage>
</organism>
<dbReference type="GO" id="GO:0015937">
    <property type="term" value="P:coenzyme A biosynthetic process"/>
    <property type="evidence" value="ECO:0007669"/>
    <property type="project" value="UniProtKB-KW"/>
</dbReference>
<keyword evidence="4" id="KW-0963">Cytoplasm</keyword>
<evidence type="ECO:0000256" key="9">
    <source>
        <dbReference type="ARBA" id="ARBA00022958"/>
    </source>
</evidence>
<comment type="subunit">
    <text evidence="3">Homodimer.</text>
</comment>
<gene>
    <name evidence="13" type="ORF">S01H4_14035</name>
</gene>
<evidence type="ECO:0000256" key="3">
    <source>
        <dbReference type="ARBA" id="ARBA00011738"/>
    </source>
</evidence>
<evidence type="ECO:0000256" key="4">
    <source>
        <dbReference type="ARBA" id="ARBA00022490"/>
    </source>
</evidence>
<dbReference type="Pfam" id="PF03309">
    <property type="entry name" value="Pan_kinase"/>
    <property type="match status" value="1"/>
</dbReference>
<dbReference type="EMBL" id="BART01006163">
    <property type="protein sequence ID" value="GAG58792.1"/>
    <property type="molecule type" value="Genomic_DNA"/>
</dbReference>
<dbReference type="CDD" id="cd24015">
    <property type="entry name" value="ASKHA_NBD_PanK-III"/>
    <property type="match status" value="1"/>
</dbReference>
<reference evidence="13" key="1">
    <citation type="journal article" date="2014" name="Front. Microbiol.">
        <title>High frequency of phylogenetically diverse reductive dehalogenase-homologous genes in deep subseafloor sedimentary metagenomes.</title>
        <authorList>
            <person name="Kawai M."/>
            <person name="Futagami T."/>
            <person name="Toyoda A."/>
            <person name="Takaki Y."/>
            <person name="Nishi S."/>
            <person name="Hori S."/>
            <person name="Arai W."/>
            <person name="Tsubouchi T."/>
            <person name="Morono Y."/>
            <person name="Uchiyama I."/>
            <person name="Ito T."/>
            <person name="Fujiyama A."/>
            <person name="Inagaki F."/>
            <person name="Takami H."/>
        </authorList>
    </citation>
    <scope>NUCLEOTIDE SEQUENCE</scope>
    <source>
        <strain evidence="13">Expedition CK06-06</strain>
    </source>
</reference>
<comment type="subcellular location">
    <subcellularLocation>
        <location evidence="2">Cytoplasm</location>
    </subcellularLocation>
</comment>
<keyword evidence="6" id="KW-0547">Nucleotide-binding</keyword>
<evidence type="ECO:0000256" key="8">
    <source>
        <dbReference type="ARBA" id="ARBA00022840"/>
    </source>
</evidence>
<keyword evidence="9" id="KW-0630">Potassium</keyword>
<name>X0ZL16_9ZZZZ</name>
<proteinExistence type="inferred from homology"/>
<evidence type="ECO:0000256" key="12">
    <source>
        <dbReference type="ARBA" id="ARBA00040883"/>
    </source>
</evidence>
<sequence>IYQGKVPKDMNLVTDVGNTVVKTGVFEKRNLVLTGEFATQPRKELNEWGILLSSWIGESGREIKISKAMICSVVTSVVSPLKKAIEKYFRVPAFEIEAEKVGIPLLCDNPWEVGADRIANVVAAVQLYKLPAIVIDFGTATTFDVISEKGEYLGGVIAPGVRTAMESLAEKAEALFPVDFKKPASVIGKNTKDGLRAGLFYQYLGGVREIIRGIKKELGKEVKVIATGGIGLLLGEECAEIDEIDPVLTLEGLNFIVEKQPDRS</sequence>
<dbReference type="HAMAP" id="MF_01274">
    <property type="entry name" value="Pantothen_kinase_3"/>
    <property type="match status" value="1"/>
</dbReference>
<dbReference type="Gene3D" id="3.30.420.40">
    <property type="match status" value="2"/>
</dbReference>
<evidence type="ECO:0000256" key="5">
    <source>
        <dbReference type="ARBA" id="ARBA00022679"/>
    </source>
</evidence>
<dbReference type="GO" id="GO:0004594">
    <property type="term" value="F:pantothenate kinase activity"/>
    <property type="evidence" value="ECO:0007669"/>
    <property type="project" value="InterPro"/>
</dbReference>
<evidence type="ECO:0000256" key="1">
    <source>
        <dbReference type="ARBA" id="ARBA00001958"/>
    </source>
</evidence>
<evidence type="ECO:0000313" key="13">
    <source>
        <dbReference type="EMBL" id="GAG58792.1"/>
    </source>
</evidence>
<evidence type="ECO:0000256" key="2">
    <source>
        <dbReference type="ARBA" id="ARBA00004496"/>
    </source>
</evidence>
<keyword evidence="8" id="KW-0067">ATP-binding</keyword>
<comment type="similarity">
    <text evidence="11">Belongs to the type III pantothenate kinase family.</text>
</comment>
<dbReference type="AlphaFoldDB" id="X0ZL16"/>
<comment type="caution">
    <text evidence="13">The sequence shown here is derived from an EMBL/GenBank/DDBJ whole genome shotgun (WGS) entry which is preliminary data.</text>
</comment>
<feature type="non-terminal residue" evidence="13">
    <location>
        <position position="1"/>
    </location>
</feature>
<dbReference type="SUPFAM" id="SSF53067">
    <property type="entry name" value="Actin-like ATPase domain"/>
    <property type="match status" value="2"/>
</dbReference>
<evidence type="ECO:0000256" key="10">
    <source>
        <dbReference type="ARBA" id="ARBA00022993"/>
    </source>
</evidence>
<evidence type="ECO:0000256" key="6">
    <source>
        <dbReference type="ARBA" id="ARBA00022741"/>
    </source>
</evidence>
<keyword evidence="5" id="KW-0808">Transferase</keyword>
<dbReference type="GO" id="GO:0005524">
    <property type="term" value="F:ATP binding"/>
    <property type="evidence" value="ECO:0007669"/>
    <property type="project" value="UniProtKB-KW"/>
</dbReference>
<comment type="cofactor">
    <cofactor evidence="1">
        <name>K(+)</name>
        <dbReference type="ChEBI" id="CHEBI:29103"/>
    </cofactor>
</comment>
<dbReference type="NCBIfam" id="NF009855">
    <property type="entry name" value="PRK13321.1"/>
    <property type="match status" value="1"/>
</dbReference>